<name>A0AAN9B929_9CAEN</name>
<sequence length="77" mass="8829">MMERNRMHHYKETGRQLQRAVMRGSYRAGDEVDGLLESPWSHDCLLSSVYRENTCHRSTSSASITHAIFALMASLPF</sequence>
<comment type="caution">
    <text evidence="1">The sequence shown here is derived from an EMBL/GenBank/DDBJ whole genome shotgun (WGS) entry which is preliminary data.</text>
</comment>
<organism evidence="1 2">
    <name type="scientific">Littorina saxatilis</name>
    <dbReference type="NCBI Taxonomy" id="31220"/>
    <lineage>
        <taxon>Eukaryota</taxon>
        <taxon>Metazoa</taxon>
        <taxon>Spiralia</taxon>
        <taxon>Lophotrochozoa</taxon>
        <taxon>Mollusca</taxon>
        <taxon>Gastropoda</taxon>
        <taxon>Caenogastropoda</taxon>
        <taxon>Littorinimorpha</taxon>
        <taxon>Littorinoidea</taxon>
        <taxon>Littorinidae</taxon>
        <taxon>Littorina</taxon>
    </lineage>
</organism>
<gene>
    <name evidence="1" type="ORF">V1264_003557</name>
</gene>
<dbReference type="AlphaFoldDB" id="A0AAN9B929"/>
<evidence type="ECO:0000313" key="1">
    <source>
        <dbReference type="EMBL" id="KAK7099415.1"/>
    </source>
</evidence>
<keyword evidence="2" id="KW-1185">Reference proteome</keyword>
<protein>
    <submittedName>
        <fullName evidence="1">Uncharacterized protein</fullName>
    </submittedName>
</protein>
<proteinExistence type="predicted"/>
<dbReference type="EMBL" id="JBAMIC010000012">
    <property type="protein sequence ID" value="KAK7099415.1"/>
    <property type="molecule type" value="Genomic_DNA"/>
</dbReference>
<dbReference type="Proteomes" id="UP001374579">
    <property type="component" value="Unassembled WGS sequence"/>
</dbReference>
<reference evidence="1 2" key="1">
    <citation type="submission" date="2024-02" db="EMBL/GenBank/DDBJ databases">
        <title>Chromosome-scale genome assembly of the rough periwinkle Littorina saxatilis.</title>
        <authorList>
            <person name="De Jode A."/>
            <person name="Faria R."/>
            <person name="Formenti G."/>
            <person name="Sims Y."/>
            <person name="Smith T.P."/>
            <person name="Tracey A."/>
            <person name="Wood J.M.D."/>
            <person name="Zagrodzka Z.B."/>
            <person name="Johannesson K."/>
            <person name="Butlin R.K."/>
            <person name="Leder E.H."/>
        </authorList>
    </citation>
    <scope>NUCLEOTIDE SEQUENCE [LARGE SCALE GENOMIC DNA]</scope>
    <source>
        <strain evidence="1">Snail1</strain>
        <tissue evidence="1">Muscle</tissue>
    </source>
</reference>
<evidence type="ECO:0000313" key="2">
    <source>
        <dbReference type="Proteomes" id="UP001374579"/>
    </source>
</evidence>
<accession>A0AAN9B929</accession>